<dbReference type="GO" id="GO:0005524">
    <property type="term" value="F:ATP binding"/>
    <property type="evidence" value="ECO:0007669"/>
    <property type="project" value="UniProtKB-KW"/>
</dbReference>
<dbReference type="InterPro" id="IPR017871">
    <property type="entry name" value="ABC_transporter-like_CS"/>
</dbReference>
<dbReference type="SUPFAM" id="SSF52540">
    <property type="entry name" value="P-loop containing nucleoside triphosphate hydrolases"/>
    <property type="match status" value="1"/>
</dbReference>
<dbReference type="GO" id="GO:0140359">
    <property type="term" value="F:ABC-type transporter activity"/>
    <property type="evidence" value="ECO:0007669"/>
    <property type="project" value="InterPro"/>
</dbReference>
<evidence type="ECO:0000256" key="5">
    <source>
        <dbReference type="ARBA" id="ARBA00024725"/>
    </source>
</evidence>
<comment type="similarity">
    <text evidence="1">Belongs to the ABC transporter superfamily.</text>
</comment>
<dbReference type="Proteomes" id="UP000001311">
    <property type="component" value="Chromosome"/>
</dbReference>
<evidence type="ECO:0000256" key="3">
    <source>
        <dbReference type="ARBA" id="ARBA00022741"/>
    </source>
</evidence>
<dbReference type="InterPro" id="IPR003439">
    <property type="entry name" value="ABC_transporter-like_ATP-bd"/>
</dbReference>
<keyword evidence="8" id="KW-1185">Reference proteome</keyword>
<dbReference type="InterPro" id="IPR003593">
    <property type="entry name" value="AAA+_ATPase"/>
</dbReference>
<gene>
    <name evidence="7" type="primary">rfbE</name>
    <name evidence="7" type="ordered locus">RMA_0003</name>
</gene>
<evidence type="ECO:0000313" key="8">
    <source>
        <dbReference type="Proteomes" id="UP000001311"/>
    </source>
</evidence>
<accession>A8F0C0</accession>
<keyword evidence="2" id="KW-0813">Transport</keyword>
<protein>
    <submittedName>
        <fullName evidence="7">O-antigen export system ATP-binding protein RfbE</fullName>
    </submittedName>
</protein>
<dbReference type="Pfam" id="PF00005">
    <property type="entry name" value="ABC_tran"/>
    <property type="match status" value="1"/>
</dbReference>
<dbReference type="PANTHER" id="PTHR46743">
    <property type="entry name" value="TEICHOIC ACIDS EXPORT ATP-BINDING PROTEIN TAGH"/>
    <property type="match status" value="1"/>
</dbReference>
<dbReference type="InterPro" id="IPR050683">
    <property type="entry name" value="Bact_Polysacc_Export_ATP-bd"/>
</dbReference>
<keyword evidence="4 7" id="KW-0067">ATP-binding</keyword>
<dbReference type="SMART" id="SM00382">
    <property type="entry name" value="AAA"/>
    <property type="match status" value="1"/>
</dbReference>
<evidence type="ECO:0000256" key="1">
    <source>
        <dbReference type="ARBA" id="ARBA00005417"/>
    </source>
</evidence>
<dbReference type="Gene3D" id="3.40.50.300">
    <property type="entry name" value="P-loop containing nucleotide triphosphate hydrolases"/>
    <property type="match status" value="1"/>
</dbReference>
<proteinExistence type="inferred from homology"/>
<evidence type="ECO:0000256" key="2">
    <source>
        <dbReference type="ARBA" id="ARBA00022448"/>
    </source>
</evidence>
<dbReference type="AlphaFoldDB" id="A8F0C0"/>
<sequence>MGLINLFNIYFMSLSHPKVFIEITNGYVEGIDTHKRAQGLKHFFLKKGVSLSPNIPILNDINFSCYEGEKIAFIGSNGSGKSSLLKLIAGIYPLKSGTVKVHGDIAAIIDMGVGFEPEQTGRENIKMLMLYNNMLDKYSKKIEKEIIDFSELGSKIDLPIKIYSSGMLSRLAFSVSIFQNPQILLLDEVFAAGDSYFIEKSLSLMKNKFKKTPISIIVSHQEEIIKDNCNRCILLKDGNIIGDGTPSEMFKIYNQQQGNS</sequence>
<dbReference type="EMBL" id="CP000683">
    <property type="protein sequence ID" value="ABV84352.1"/>
    <property type="molecule type" value="Genomic_DNA"/>
</dbReference>
<evidence type="ECO:0000313" key="7">
    <source>
        <dbReference type="EMBL" id="ABV84352.1"/>
    </source>
</evidence>
<evidence type="ECO:0000256" key="4">
    <source>
        <dbReference type="ARBA" id="ARBA00022840"/>
    </source>
</evidence>
<dbReference type="InterPro" id="IPR027417">
    <property type="entry name" value="P-loop_NTPase"/>
</dbReference>
<organism evidence="7 8">
    <name type="scientific">Rickettsia massiliae (strain Mtu5)</name>
    <dbReference type="NCBI Taxonomy" id="416276"/>
    <lineage>
        <taxon>Bacteria</taxon>
        <taxon>Pseudomonadati</taxon>
        <taxon>Pseudomonadota</taxon>
        <taxon>Alphaproteobacteria</taxon>
        <taxon>Rickettsiales</taxon>
        <taxon>Rickettsiaceae</taxon>
        <taxon>Rickettsieae</taxon>
        <taxon>Rickettsia</taxon>
        <taxon>spotted fever group</taxon>
    </lineage>
</organism>
<dbReference type="PROSITE" id="PS50893">
    <property type="entry name" value="ABC_TRANSPORTER_2"/>
    <property type="match status" value="1"/>
</dbReference>
<dbReference type="PANTHER" id="PTHR46743:SF2">
    <property type="entry name" value="TEICHOIC ACIDS EXPORT ATP-BINDING PROTEIN TAGH"/>
    <property type="match status" value="1"/>
</dbReference>
<dbReference type="HOGENOM" id="CLU_000604_1_2_5"/>
<comment type="function">
    <text evidence="5">Part of an ABC transporter complex. Transmembrane domains (TMD) form a pore in the inner membrane and the ATP-binding domain (NBD) is responsible for energy generation.</text>
</comment>
<feature type="domain" description="ABC transporter" evidence="6">
    <location>
        <begin position="28"/>
        <end position="260"/>
    </location>
</feature>
<dbReference type="PROSITE" id="PS00211">
    <property type="entry name" value="ABC_TRANSPORTER_1"/>
    <property type="match status" value="1"/>
</dbReference>
<name>A8F0C0_RICM5</name>
<evidence type="ECO:0000259" key="6">
    <source>
        <dbReference type="PROSITE" id="PS50893"/>
    </source>
</evidence>
<reference evidence="7 8" key="1">
    <citation type="journal article" date="2007" name="Genome Res.">
        <title>Lateral gene transfer between obligate intracellular bacteria: evidence from the Rickettsia massiliae genome.</title>
        <authorList>
            <person name="Blanc G."/>
            <person name="Ogata H."/>
            <person name="Robert C."/>
            <person name="Audic S."/>
            <person name="Claverie J.-M."/>
            <person name="Raoult D."/>
        </authorList>
    </citation>
    <scope>NUCLEOTIDE SEQUENCE [LARGE SCALE GENOMIC DNA]</scope>
    <source>
        <strain evidence="8">Mtu5</strain>
    </source>
</reference>
<dbReference type="InterPro" id="IPR015860">
    <property type="entry name" value="ABC_transpr_TagH-like"/>
</dbReference>
<dbReference type="GO" id="GO:0016020">
    <property type="term" value="C:membrane"/>
    <property type="evidence" value="ECO:0007669"/>
    <property type="project" value="InterPro"/>
</dbReference>
<keyword evidence="3" id="KW-0547">Nucleotide-binding</keyword>
<dbReference type="CDD" id="cd03220">
    <property type="entry name" value="ABC_KpsT_Wzt"/>
    <property type="match status" value="1"/>
</dbReference>
<dbReference type="KEGG" id="rms:RMA_0003"/>
<dbReference type="GO" id="GO:0016887">
    <property type="term" value="F:ATP hydrolysis activity"/>
    <property type="evidence" value="ECO:0007669"/>
    <property type="project" value="InterPro"/>
</dbReference>